<dbReference type="Proteomes" id="UP001430919">
    <property type="component" value="Unassembled WGS sequence"/>
</dbReference>
<gene>
    <name evidence="1" type="ORF">LNQ49_07055</name>
</gene>
<protein>
    <recommendedName>
        <fullName evidence="3">Four helix bundle protein</fullName>
    </recommendedName>
</protein>
<keyword evidence="2" id="KW-1185">Reference proteome</keyword>
<evidence type="ECO:0000313" key="1">
    <source>
        <dbReference type="EMBL" id="MCC9071350.1"/>
    </source>
</evidence>
<sequence>MLIQARELNFCDQKEIQESYQISIEISQNLSNFIKYLSTKIKN</sequence>
<dbReference type="EMBL" id="JAJJMO010000001">
    <property type="protein sequence ID" value="MCC9071350.1"/>
    <property type="molecule type" value="Genomic_DNA"/>
</dbReference>
<organism evidence="1 2">
    <name type="scientific">Flavobacterium pisciphilum</name>
    <dbReference type="NCBI Taxonomy" id="2893755"/>
    <lineage>
        <taxon>Bacteria</taxon>
        <taxon>Pseudomonadati</taxon>
        <taxon>Bacteroidota</taxon>
        <taxon>Flavobacteriia</taxon>
        <taxon>Flavobacteriales</taxon>
        <taxon>Flavobacteriaceae</taxon>
        <taxon>Flavobacterium</taxon>
    </lineage>
</organism>
<comment type="caution">
    <text evidence="1">The sequence shown here is derived from an EMBL/GenBank/DDBJ whole genome shotgun (WGS) entry which is preliminary data.</text>
</comment>
<reference evidence="1" key="1">
    <citation type="submission" date="2021-11" db="EMBL/GenBank/DDBJ databases">
        <title>Description of novel Flavobacterium species.</title>
        <authorList>
            <person name="Saticioglu I.B."/>
            <person name="Ay H."/>
            <person name="Altun S."/>
            <person name="Duman M."/>
        </authorList>
    </citation>
    <scope>NUCLEOTIDE SEQUENCE</scope>
    <source>
        <strain evidence="1">F-65</strain>
    </source>
</reference>
<proteinExistence type="predicted"/>
<name>A0ABS8MRF2_9FLAO</name>
<evidence type="ECO:0000313" key="2">
    <source>
        <dbReference type="Proteomes" id="UP001430919"/>
    </source>
</evidence>
<accession>A0ABS8MRF2</accession>
<evidence type="ECO:0008006" key="3">
    <source>
        <dbReference type="Google" id="ProtNLM"/>
    </source>
</evidence>